<protein>
    <submittedName>
        <fullName evidence="4">Late secretory pathway protein AVL9 like</fullName>
    </submittedName>
</protein>
<feature type="compositionally biased region" description="Basic and acidic residues" evidence="2">
    <location>
        <begin position="270"/>
        <end position="305"/>
    </location>
</feature>
<organism evidence="4 5">
    <name type="scientific">Pseudolycoriella hygida</name>
    <dbReference type="NCBI Taxonomy" id="35572"/>
    <lineage>
        <taxon>Eukaryota</taxon>
        <taxon>Metazoa</taxon>
        <taxon>Ecdysozoa</taxon>
        <taxon>Arthropoda</taxon>
        <taxon>Hexapoda</taxon>
        <taxon>Insecta</taxon>
        <taxon>Pterygota</taxon>
        <taxon>Neoptera</taxon>
        <taxon>Endopterygota</taxon>
        <taxon>Diptera</taxon>
        <taxon>Nematocera</taxon>
        <taxon>Sciaroidea</taxon>
        <taxon>Sciaridae</taxon>
        <taxon>Pseudolycoriella</taxon>
    </lineage>
</organism>
<evidence type="ECO:0000259" key="3">
    <source>
        <dbReference type="PROSITE" id="PS50211"/>
    </source>
</evidence>
<evidence type="ECO:0000256" key="1">
    <source>
        <dbReference type="ARBA" id="ARBA00038178"/>
    </source>
</evidence>
<dbReference type="Proteomes" id="UP001151699">
    <property type="component" value="Chromosome X"/>
</dbReference>
<reference evidence="4" key="1">
    <citation type="submission" date="2022-07" db="EMBL/GenBank/DDBJ databases">
        <authorList>
            <person name="Trinca V."/>
            <person name="Uliana J.V.C."/>
            <person name="Torres T.T."/>
            <person name="Ward R.J."/>
            <person name="Monesi N."/>
        </authorList>
    </citation>
    <scope>NUCLEOTIDE SEQUENCE</scope>
    <source>
        <strain evidence="4">HSMRA1968</strain>
        <tissue evidence="4">Whole embryos</tissue>
    </source>
</reference>
<feature type="compositionally biased region" description="Polar residues" evidence="2">
    <location>
        <begin position="256"/>
        <end position="269"/>
    </location>
</feature>
<dbReference type="InterPro" id="IPR037516">
    <property type="entry name" value="Tripartite_DENN"/>
</dbReference>
<dbReference type="PANTHER" id="PTHR31017">
    <property type="entry name" value="LATE SECRETORY PATHWAY PROTEIN AVL9-RELATED"/>
    <property type="match status" value="1"/>
</dbReference>
<sequence length="621" mass="69408">MSSNIDDSFEVGSMKSSILHIVVVGFHHKKGCQVEFSYPPLISGKPDSDCPSGWKYLPTLALPDGSHNFHEDSVYFNLPSLTIPNESVYGVSCYRQIAVENLKVRPADVTRSTVQKSVCILSSQPIYGYIEVKLSLIADAYFNIGDFDMRDMLIEAFNQLNSCLEHNITPSIYVGLPIRDILLKWRYKLLILFKLLLLQKRVICFASPVRPMCSLIMVVSSLFPELIQKGFDQVACVRTSRPISPMPNFDEKEKTVSPTPTYDVSTTCDESSKTTKADGTKEISVDKVTTDETKDENKKQEKNSLQREVSVDALSNNLKSLSSVKTDLWNAPIPIFSNGNLCLPYLSLPYMDLLSDPSINSYIIGTSNILFKQKRQSTDVVLIDVDNCTIETMDVDLKRQLTLTTEDLRFVDYIVRHAQMPKQDAEGSQDWIREQFAGYTVAMVRTSLLPDGCKEIDQFNGAFMAAWAKTDSYQEWRQGLHDDLDTFENIQSGHPCSGTLSVADMKLKIAQTMNNSESGRKINQAVNTTSRAVGGALTQAKGAISSWWSAITTQSPIYNEDDNLDKRNADGNNKTIGETVTEGCDVMNDDDTKEEHFHVHENHGGVVEIGREAKFIDQSAI</sequence>
<dbReference type="InterPro" id="IPR018307">
    <property type="entry name" value="ABL9/DENND6_dom"/>
</dbReference>
<evidence type="ECO:0000313" key="4">
    <source>
        <dbReference type="EMBL" id="KAJ6637557.1"/>
    </source>
</evidence>
<gene>
    <name evidence="4" type="primary">AVL9</name>
    <name evidence="4" type="ORF">Bhyg_10288</name>
</gene>
<dbReference type="InterPro" id="IPR051731">
    <property type="entry name" value="DENND11/AVL9_GEFs"/>
</dbReference>
<accession>A0A9Q0MVZ0</accession>
<dbReference type="OrthoDB" id="26278at2759"/>
<feature type="domain" description="UDENN" evidence="3">
    <location>
        <begin position="19"/>
        <end position="487"/>
    </location>
</feature>
<feature type="region of interest" description="Disordered" evidence="2">
    <location>
        <begin position="247"/>
        <end position="307"/>
    </location>
</feature>
<comment type="similarity">
    <text evidence="1">Belongs to the AVL9 family.</text>
</comment>
<evidence type="ECO:0000313" key="5">
    <source>
        <dbReference type="Proteomes" id="UP001151699"/>
    </source>
</evidence>
<dbReference type="GO" id="GO:0005737">
    <property type="term" value="C:cytoplasm"/>
    <property type="evidence" value="ECO:0007669"/>
    <property type="project" value="TreeGrafter"/>
</dbReference>
<proteinExistence type="inferred from homology"/>
<dbReference type="EMBL" id="WJQU01000003">
    <property type="protein sequence ID" value="KAJ6637557.1"/>
    <property type="molecule type" value="Genomic_DNA"/>
</dbReference>
<dbReference type="Pfam" id="PF09794">
    <property type="entry name" value="Avl9"/>
    <property type="match status" value="1"/>
</dbReference>
<keyword evidence="5" id="KW-1185">Reference proteome</keyword>
<dbReference type="PANTHER" id="PTHR31017:SF1">
    <property type="entry name" value="LATE SECRETORY PATHWAY PROTEIN AVL9 HOMOLOG"/>
    <property type="match status" value="1"/>
</dbReference>
<dbReference type="AlphaFoldDB" id="A0A9Q0MVZ0"/>
<name>A0A9Q0MVZ0_9DIPT</name>
<comment type="caution">
    <text evidence="4">The sequence shown here is derived from an EMBL/GenBank/DDBJ whole genome shotgun (WGS) entry which is preliminary data.</text>
</comment>
<dbReference type="PROSITE" id="PS50211">
    <property type="entry name" value="DENN"/>
    <property type="match status" value="1"/>
</dbReference>
<evidence type="ECO:0000256" key="2">
    <source>
        <dbReference type="SAM" id="MobiDB-lite"/>
    </source>
</evidence>